<evidence type="ECO:0000256" key="2">
    <source>
        <dbReference type="ARBA" id="ARBA00008785"/>
    </source>
</evidence>
<dbReference type="AlphaFoldDB" id="A0A1S7LLW5"/>
<dbReference type="EC" id="1.1.1.38" evidence="11"/>
<dbReference type="CDD" id="cd05312">
    <property type="entry name" value="NAD_bind_1_malic_enz"/>
    <property type="match status" value="1"/>
</dbReference>
<feature type="binding site" evidence="6">
    <location>
        <position position="161"/>
    </location>
    <ligand>
        <name>(S)-malate</name>
        <dbReference type="ChEBI" id="CHEBI:15589"/>
    </ligand>
</feature>
<name>A0A1S7LLW5_MAGMO</name>
<feature type="binding site" evidence="7">
    <location>
        <position position="250"/>
    </location>
    <ligand>
        <name>a divalent metal cation</name>
        <dbReference type="ChEBI" id="CHEBI:60240"/>
    </ligand>
</feature>
<dbReference type="FunFam" id="3.40.50.10380:FF:000004">
    <property type="entry name" value="Malic enzyme"/>
    <property type="match status" value="1"/>
</dbReference>
<feature type="domain" description="Malic enzyme NAD-binding" evidence="9">
    <location>
        <begin position="275"/>
        <end position="526"/>
    </location>
</feature>
<dbReference type="InterPro" id="IPR036291">
    <property type="entry name" value="NAD(P)-bd_dom_sf"/>
</dbReference>
<gene>
    <name evidence="11" type="primary">sfcA</name>
    <name evidence="11" type="ORF">MAGMO_2688</name>
</gene>
<dbReference type="InterPro" id="IPR001891">
    <property type="entry name" value="Malic_OxRdtase"/>
</dbReference>
<dbReference type="FunFam" id="3.40.50.720:FF:000182">
    <property type="entry name" value="NAD-dependent malic enzyme"/>
    <property type="match status" value="1"/>
</dbReference>
<reference evidence="11" key="1">
    <citation type="submission" date="2015-04" db="EMBL/GenBank/DDBJ databases">
        <authorList>
            <person name="Syromyatnikov M.Y."/>
            <person name="Popov V.N."/>
        </authorList>
    </citation>
    <scope>NUCLEOTIDE SEQUENCE</scope>
    <source>
        <strain evidence="11">MO-1</strain>
    </source>
</reference>
<evidence type="ECO:0000256" key="4">
    <source>
        <dbReference type="ARBA" id="ARBA00023002"/>
    </source>
</evidence>
<evidence type="ECO:0000256" key="7">
    <source>
        <dbReference type="PIRSR" id="PIRSR000106-3"/>
    </source>
</evidence>
<comment type="similarity">
    <text evidence="2 8">Belongs to the malic enzymes family.</text>
</comment>
<dbReference type="GO" id="GO:0046872">
    <property type="term" value="F:metal ion binding"/>
    <property type="evidence" value="ECO:0007669"/>
    <property type="project" value="UniProtKB-KW"/>
</dbReference>
<dbReference type="PANTHER" id="PTHR23406">
    <property type="entry name" value="MALIC ENZYME-RELATED"/>
    <property type="match status" value="1"/>
</dbReference>
<dbReference type="SMART" id="SM01274">
    <property type="entry name" value="malic"/>
    <property type="match status" value="1"/>
</dbReference>
<feature type="domain" description="Malic enzyme N-terminal" evidence="10">
    <location>
        <begin position="85"/>
        <end position="265"/>
    </location>
</feature>
<dbReference type="InterPro" id="IPR012301">
    <property type="entry name" value="Malic_N_dom"/>
</dbReference>
<feature type="binding site" evidence="7">
    <location>
        <position position="274"/>
    </location>
    <ligand>
        <name>a divalent metal cation</name>
        <dbReference type="ChEBI" id="CHEBI:60240"/>
    </ligand>
</feature>
<evidence type="ECO:0000256" key="6">
    <source>
        <dbReference type="PIRSR" id="PIRSR000106-2"/>
    </source>
</evidence>
<protein>
    <submittedName>
        <fullName evidence="11">Malate dehydrogenase (Oxaloacetate-decarboxylating) (NADP(+))</fullName>
        <ecNumber evidence="11">1.1.1.38</ecNumber>
    </submittedName>
</protein>
<dbReference type="SUPFAM" id="SSF51735">
    <property type="entry name" value="NAD(P)-binding Rossmann-fold domains"/>
    <property type="match status" value="1"/>
</dbReference>
<evidence type="ECO:0000256" key="5">
    <source>
        <dbReference type="PIRSR" id="PIRSR000106-1"/>
    </source>
</evidence>
<dbReference type="InterPro" id="IPR037062">
    <property type="entry name" value="Malic_N_dom_sf"/>
</dbReference>
<dbReference type="InterPro" id="IPR012302">
    <property type="entry name" value="Malic_NAD-bd"/>
</dbReference>
<dbReference type="PANTHER" id="PTHR23406:SF90">
    <property type="entry name" value="MALIC ENZYME-RELATED"/>
    <property type="match status" value="1"/>
</dbReference>
<dbReference type="GO" id="GO:0006108">
    <property type="term" value="P:malate metabolic process"/>
    <property type="evidence" value="ECO:0007669"/>
    <property type="project" value="TreeGrafter"/>
</dbReference>
<dbReference type="Gene3D" id="3.40.50.720">
    <property type="entry name" value="NAD(P)-binding Rossmann-like Domain"/>
    <property type="match status" value="1"/>
</dbReference>
<dbReference type="Gene3D" id="3.40.50.10380">
    <property type="entry name" value="Malic enzyme, N-terminal domain"/>
    <property type="match status" value="1"/>
</dbReference>
<dbReference type="PIRSF" id="PIRSF000106">
    <property type="entry name" value="ME"/>
    <property type="match status" value="1"/>
</dbReference>
<evidence type="ECO:0000256" key="1">
    <source>
        <dbReference type="ARBA" id="ARBA00001936"/>
    </source>
</evidence>
<dbReference type="Pfam" id="PF00390">
    <property type="entry name" value="malic"/>
    <property type="match status" value="1"/>
</dbReference>
<dbReference type="Pfam" id="PF03949">
    <property type="entry name" value="Malic_M"/>
    <property type="match status" value="1"/>
</dbReference>
<dbReference type="PRINTS" id="PR00072">
    <property type="entry name" value="MALOXRDTASE"/>
</dbReference>
<dbReference type="SUPFAM" id="SSF53223">
    <property type="entry name" value="Aminoacid dehydrogenase-like, N-terminal domain"/>
    <property type="match status" value="1"/>
</dbReference>
<feature type="binding site" evidence="6">
    <location>
        <position position="457"/>
    </location>
    <ligand>
        <name>(S)-malate</name>
        <dbReference type="ChEBI" id="CHEBI:15589"/>
    </ligand>
</feature>
<dbReference type="GO" id="GO:0051287">
    <property type="term" value="F:NAD binding"/>
    <property type="evidence" value="ECO:0007669"/>
    <property type="project" value="InterPro"/>
</dbReference>
<dbReference type="NCBIfam" id="NF010052">
    <property type="entry name" value="PRK13529.1"/>
    <property type="match status" value="1"/>
</dbReference>
<proteinExistence type="inferred from homology"/>
<keyword evidence="4 11" id="KW-0560">Oxidoreductase</keyword>
<feature type="binding site" evidence="7">
    <location>
        <position position="251"/>
    </location>
    <ligand>
        <name>a divalent metal cation</name>
        <dbReference type="ChEBI" id="CHEBI:60240"/>
    </ligand>
</feature>
<evidence type="ECO:0000259" key="10">
    <source>
        <dbReference type="SMART" id="SM01274"/>
    </source>
</evidence>
<organism evidence="11">
    <name type="scientific">Magnetococcus massalia (strain MO-1)</name>
    <dbReference type="NCBI Taxonomy" id="451514"/>
    <lineage>
        <taxon>Bacteria</taxon>
        <taxon>Pseudomonadati</taxon>
        <taxon>Pseudomonadota</taxon>
        <taxon>Magnetococcia</taxon>
        <taxon>Magnetococcales</taxon>
        <taxon>Magnetococcaceae</taxon>
        <taxon>Magnetococcus</taxon>
    </lineage>
</organism>
<comment type="cofactor">
    <cofactor evidence="7">
        <name>Mg(2+)</name>
        <dbReference type="ChEBI" id="CHEBI:18420"/>
    </cofactor>
    <cofactor evidence="7">
        <name>Mn(2+)</name>
        <dbReference type="ChEBI" id="CHEBI:29035"/>
    </cofactor>
    <text evidence="7">Divalent metal cations. Prefers magnesium or manganese.</text>
</comment>
<evidence type="ECO:0000313" key="11">
    <source>
        <dbReference type="EMBL" id="CRH06841.1"/>
    </source>
</evidence>
<keyword evidence="3 7" id="KW-0479">Metal-binding</keyword>
<feature type="active site" description="Proton donor" evidence="5">
    <location>
        <position position="108"/>
    </location>
</feature>
<evidence type="ECO:0000256" key="3">
    <source>
        <dbReference type="ARBA" id="ARBA00022723"/>
    </source>
</evidence>
<feature type="active site" description="Proton acceptor" evidence="5">
    <location>
        <position position="179"/>
    </location>
</feature>
<feature type="binding site" evidence="6">
    <location>
        <position position="413"/>
    </location>
    <ligand>
        <name>(S)-malate</name>
        <dbReference type="ChEBI" id="CHEBI:15589"/>
    </ligand>
</feature>
<dbReference type="EMBL" id="LO017727">
    <property type="protein sequence ID" value="CRH06841.1"/>
    <property type="molecule type" value="Genomic_DNA"/>
</dbReference>
<sequence length="557" mass="60706">MSQHENTQQSLLLQLTGHTNPHALLQDPQLNKGTAFSAEERALLGLQGLLPPGISTQQEQVERVMENFRKKGDPLEKYIFLTGLQERNETLFYRVLMTYLEEMLPIIYTPTVGLACQKYGHIFRRPQGAFISALDRGRIVNLLSNWQHDDIRVIVVTDGSRILGLGDLGANGMGIPVGKLSLYTACAGIPPRHCLPVTLDVGTNNEELLEDSLYIGLSHRRLGGLAYESLIDEFVDAVAEVFPRAMLQFEDFSNQNAARLLEKHRNRLCSFNDDIQGTASVALAGLFSALRITAGAPEEQRLLICGAGSAGIGIADLFVSALVDRGMDSAQARKQCAFTDSRGLVCQSRDNLSEAKQRYAVELPHSDDIATIVEQFKPSAIIGVSGQPNIFNQQVVELMSGINEQPIIFALSNPTSKAECTAEQAYTWSEGRAVFASGSPFDPVTLAGRTYHPGQGNNAYIFPGLGLGVLISGASSIPDEMFRVAAMALANLVSQEDLDNGCIYPPLNTIRSASLQIAVAVAEYAYDHALATLPRAPNLKEAIENFMCKAEYKNYVA</sequence>
<dbReference type="InterPro" id="IPR046346">
    <property type="entry name" value="Aminoacid_DH-like_N_sf"/>
</dbReference>
<dbReference type="GO" id="GO:0004473">
    <property type="term" value="F:malate dehydrogenase (decarboxylating) (NADP+) activity"/>
    <property type="evidence" value="ECO:0007669"/>
    <property type="project" value="TreeGrafter"/>
</dbReference>
<evidence type="ECO:0000259" key="9">
    <source>
        <dbReference type="SMART" id="SM00919"/>
    </source>
</evidence>
<evidence type="ECO:0000256" key="8">
    <source>
        <dbReference type="RuleBase" id="RU003427"/>
    </source>
</evidence>
<dbReference type="PROSITE" id="PS00331">
    <property type="entry name" value="MALIC_ENZYMES"/>
    <property type="match status" value="1"/>
</dbReference>
<accession>A0A1S7LLW5</accession>
<dbReference type="SMART" id="SM00919">
    <property type="entry name" value="Malic_M"/>
    <property type="match status" value="1"/>
</dbReference>
<comment type="cofactor">
    <cofactor evidence="1">
        <name>Mn(2+)</name>
        <dbReference type="ChEBI" id="CHEBI:29035"/>
    </cofactor>
</comment>
<dbReference type="InterPro" id="IPR015884">
    <property type="entry name" value="Malic_enzyme_CS"/>
</dbReference>